<evidence type="ECO:0000256" key="6">
    <source>
        <dbReference type="PIRNR" id="PIRNR001093"/>
    </source>
</evidence>
<dbReference type="Pfam" id="PF00728">
    <property type="entry name" value="Glyco_hydro_20"/>
    <property type="match status" value="1"/>
</dbReference>
<evidence type="ECO:0000256" key="3">
    <source>
        <dbReference type="ARBA" id="ARBA00022801"/>
    </source>
</evidence>
<comment type="similarity">
    <text evidence="2 6">Belongs to the glycosyl hydrolase 20 family.</text>
</comment>
<keyword evidence="11" id="KW-1185">Reference proteome</keyword>
<comment type="catalytic activity">
    <reaction evidence="1 6">
        <text>Hydrolysis of terminal non-reducing N-acetyl-D-hexosamine residues in N-acetyl-beta-D-hexosaminides.</text>
        <dbReference type="EC" id="3.2.1.52"/>
    </reaction>
</comment>
<dbReference type="Pfam" id="PF14845">
    <property type="entry name" value="Glycohydro_20b2"/>
    <property type="match status" value="1"/>
</dbReference>
<dbReference type="EMBL" id="NJHN03000060">
    <property type="protein sequence ID" value="KAH9419278.1"/>
    <property type="molecule type" value="Genomic_DNA"/>
</dbReference>
<dbReference type="CDD" id="cd06562">
    <property type="entry name" value="GH20_HexA_HexB-like"/>
    <property type="match status" value="1"/>
</dbReference>
<evidence type="ECO:0000256" key="7">
    <source>
        <dbReference type="SAM" id="SignalP"/>
    </source>
</evidence>
<dbReference type="EC" id="3.2.1.52" evidence="6"/>
<keyword evidence="5 6" id="KW-0326">Glycosidase</keyword>
<reference evidence="10 11" key="1">
    <citation type="journal article" date="2018" name="J. Allergy Clin. Immunol.">
        <title>High-quality assembly of Dermatophagoides pteronyssinus genome and transcriptome reveals a wide range of novel allergens.</title>
        <authorList>
            <person name="Liu X.Y."/>
            <person name="Yang K.Y."/>
            <person name="Wang M.Q."/>
            <person name="Kwok J.S."/>
            <person name="Zeng X."/>
            <person name="Yang Z."/>
            <person name="Xiao X.J."/>
            <person name="Lau C.P."/>
            <person name="Li Y."/>
            <person name="Huang Z.M."/>
            <person name="Ba J.G."/>
            <person name="Yim A.K."/>
            <person name="Ouyang C.Y."/>
            <person name="Ngai S.M."/>
            <person name="Chan T.F."/>
            <person name="Leung E.L."/>
            <person name="Liu L."/>
            <person name="Liu Z.G."/>
            <person name="Tsui S.K."/>
        </authorList>
    </citation>
    <scope>NUCLEOTIDE SEQUENCE [LARGE SCALE GENOMIC DNA]</scope>
    <source>
        <strain evidence="10">Derp</strain>
    </source>
</reference>
<feature type="domain" description="Glycoside hydrolase family 20 catalytic" evidence="8">
    <location>
        <begin position="175"/>
        <end position="494"/>
    </location>
</feature>
<evidence type="ECO:0000256" key="5">
    <source>
        <dbReference type="ARBA" id="ARBA00023295"/>
    </source>
</evidence>
<protein>
    <recommendedName>
        <fullName evidence="6">Beta-hexosaminidase</fullName>
        <ecNumber evidence="6">3.2.1.52</ecNumber>
    </recommendedName>
</protein>
<dbReference type="PANTHER" id="PTHR22600">
    <property type="entry name" value="BETA-HEXOSAMINIDASE"/>
    <property type="match status" value="1"/>
</dbReference>
<evidence type="ECO:0000256" key="1">
    <source>
        <dbReference type="ARBA" id="ARBA00001231"/>
    </source>
</evidence>
<feature type="signal peptide" evidence="7">
    <location>
        <begin position="1"/>
        <end position="19"/>
    </location>
</feature>
<evidence type="ECO:0000259" key="8">
    <source>
        <dbReference type="Pfam" id="PF00728"/>
    </source>
</evidence>
<dbReference type="Gene3D" id="3.20.20.80">
    <property type="entry name" value="Glycosidases"/>
    <property type="match status" value="1"/>
</dbReference>
<proteinExistence type="inferred from homology"/>
<gene>
    <name evidence="10" type="ORF">DERP_005785</name>
</gene>
<reference evidence="10 11" key="2">
    <citation type="journal article" date="2022" name="Mol. Biol. Evol.">
        <title>Comparative Genomics Reveals Insights into the Divergent Evolution of Astigmatic Mites and Household Pest Adaptations.</title>
        <authorList>
            <person name="Xiong Q."/>
            <person name="Wan A.T."/>
            <person name="Liu X."/>
            <person name="Fung C.S."/>
            <person name="Xiao X."/>
            <person name="Malainual N."/>
            <person name="Hou J."/>
            <person name="Wang L."/>
            <person name="Wang M."/>
            <person name="Yang K.Y."/>
            <person name="Cui Y."/>
            <person name="Leung E.L."/>
            <person name="Nong W."/>
            <person name="Shin S.K."/>
            <person name="Au S.W."/>
            <person name="Jeong K.Y."/>
            <person name="Chew F.T."/>
            <person name="Hui J.H."/>
            <person name="Leung T.F."/>
            <person name="Tungtrongchitr A."/>
            <person name="Zhong N."/>
            <person name="Liu Z."/>
            <person name="Tsui S.K."/>
        </authorList>
    </citation>
    <scope>NUCLEOTIDE SEQUENCE [LARGE SCALE GENOMIC DNA]</scope>
    <source>
        <strain evidence="10">Derp</strain>
    </source>
</reference>
<dbReference type="SUPFAM" id="SSF55545">
    <property type="entry name" value="beta-N-acetylhexosaminidase-like domain"/>
    <property type="match status" value="1"/>
</dbReference>
<evidence type="ECO:0000256" key="4">
    <source>
        <dbReference type="ARBA" id="ARBA00023180"/>
    </source>
</evidence>
<dbReference type="PANTHER" id="PTHR22600:SF21">
    <property type="entry name" value="BETA-HEXOSAMINIDASE A"/>
    <property type="match status" value="1"/>
</dbReference>
<evidence type="ECO:0000313" key="10">
    <source>
        <dbReference type="EMBL" id="KAH9419278.1"/>
    </source>
</evidence>
<dbReference type="PRINTS" id="PR00738">
    <property type="entry name" value="GLHYDRLASE20"/>
</dbReference>
<dbReference type="SUPFAM" id="SSF51445">
    <property type="entry name" value="(Trans)glycosidases"/>
    <property type="match status" value="1"/>
</dbReference>
<dbReference type="InterPro" id="IPR029019">
    <property type="entry name" value="HEX_eukaryotic_N"/>
</dbReference>
<evidence type="ECO:0000259" key="9">
    <source>
        <dbReference type="Pfam" id="PF14845"/>
    </source>
</evidence>
<comment type="caution">
    <text evidence="10">The sequence shown here is derived from an EMBL/GenBank/DDBJ whole genome shotgun (WGS) entry which is preliminary data.</text>
</comment>
<dbReference type="InterPro" id="IPR025705">
    <property type="entry name" value="Beta_hexosaminidase_sua/sub"/>
</dbReference>
<dbReference type="Proteomes" id="UP000887458">
    <property type="component" value="Unassembled WGS sequence"/>
</dbReference>
<evidence type="ECO:0000313" key="11">
    <source>
        <dbReference type="Proteomes" id="UP000887458"/>
    </source>
</evidence>
<dbReference type="InterPro" id="IPR015883">
    <property type="entry name" value="Glyco_hydro_20_cat"/>
</dbReference>
<dbReference type="InterPro" id="IPR029018">
    <property type="entry name" value="Hex-like_dom2"/>
</dbReference>
<sequence length="536" mass="62464">MTIKIHLAIYLSLLVAVNAYEIWPHPKQMKMNDTFLSIDPKNFTIHSKTNGDCQVLNRAIERYLDRMFIQDCSLVNEQFRGRYLSNKTENFKKMTNYSGQMTTLLILVHDKCETMPNTKMNEAYTVKIDKDHSVIESKSVWGALRGLETFSQMFRHVGKNQFSINTGQIDDEPRFAFRGVMLDSSRHFLPLHAIYETLDAMEMNKFNVFHWHIVDDQSFPFVSTTFPELSKKGSYRSNFIYTPEDVQKVLRYANDRGIRVIPEFDSPGHTESWGKGQPNLLTQCYDGKGKPIPNSYGPINPVLNSTYEFIQKLFHEIAERFPDQYMHLGGDEVDFGCWKSNPILQEFMKINQFGDDYAKLESYYITKLIDIVQNLNRSYIVWQEVFDNEVKIRPETVVHVWKNSALWQMEMKNVTKAGYQALLSSCWYLNYISYGNDWYKYYQCDPQNFNGTIQEQNLVTGGEACLWGEFIDASNLISRTWPRACAVAERLWSPKSFKDPKKAKTRFHGQRCRMQILGLKVEPIEGPDFCYCDDAI</sequence>
<keyword evidence="4" id="KW-0325">Glycoprotein</keyword>
<keyword evidence="7" id="KW-0732">Signal</keyword>
<feature type="domain" description="Beta-hexosaminidase eukaryotic type N-terminal" evidence="9">
    <location>
        <begin position="22"/>
        <end position="153"/>
    </location>
</feature>
<dbReference type="InterPro" id="IPR017853">
    <property type="entry name" value="GH"/>
</dbReference>
<name>A0ABQ8J9P2_DERPT</name>
<keyword evidence="3 6" id="KW-0378">Hydrolase</keyword>
<evidence type="ECO:0000256" key="2">
    <source>
        <dbReference type="ARBA" id="ARBA00006285"/>
    </source>
</evidence>
<organism evidence="10 11">
    <name type="scientific">Dermatophagoides pteronyssinus</name>
    <name type="common">European house dust mite</name>
    <dbReference type="NCBI Taxonomy" id="6956"/>
    <lineage>
        <taxon>Eukaryota</taxon>
        <taxon>Metazoa</taxon>
        <taxon>Ecdysozoa</taxon>
        <taxon>Arthropoda</taxon>
        <taxon>Chelicerata</taxon>
        <taxon>Arachnida</taxon>
        <taxon>Acari</taxon>
        <taxon>Acariformes</taxon>
        <taxon>Sarcoptiformes</taxon>
        <taxon>Astigmata</taxon>
        <taxon>Psoroptidia</taxon>
        <taxon>Analgoidea</taxon>
        <taxon>Pyroglyphidae</taxon>
        <taxon>Dermatophagoidinae</taxon>
        <taxon>Dermatophagoides</taxon>
    </lineage>
</organism>
<accession>A0ABQ8J9P2</accession>
<dbReference type="PIRSF" id="PIRSF001093">
    <property type="entry name" value="B-hxosamndse_ab_euk"/>
    <property type="match status" value="1"/>
</dbReference>
<feature type="chain" id="PRO_5047205739" description="Beta-hexosaminidase" evidence="7">
    <location>
        <begin position="20"/>
        <end position="536"/>
    </location>
</feature>
<dbReference type="Gene3D" id="3.30.379.10">
    <property type="entry name" value="Chitobiase/beta-hexosaminidase domain 2-like"/>
    <property type="match status" value="1"/>
</dbReference>